<dbReference type="VEuPathDB" id="TrichDB:TVAGG3_0605830"/>
<accession>A2DD35</accession>
<proteinExistence type="predicted"/>
<evidence type="ECO:0000259" key="2">
    <source>
        <dbReference type="Pfam" id="PF02121"/>
    </source>
</evidence>
<dbReference type="PANTHER" id="PTHR10658">
    <property type="entry name" value="PHOSPHATIDYLINOSITOL TRANSFER PROTEIN"/>
    <property type="match status" value="1"/>
</dbReference>
<dbReference type="OrthoDB" id="18453at2759"/>
<gene>
    <name evidence="3" type="ORF">TVAG_238350</name>
</gene>
<dbReference type="AlphaFoldDB" id="A2DD35"/>
<dbReference type="Pfam" id="PF02121">
    <property type="entry name" value="IP_trans"/>
    <property type="match status" value="1"/>
</dbReference>
<dbReference type="PRINTS" id="PR00391">
    <property type="entry name" value="PITRANSFER"/>
</dbReference>
<dbReference type="SMR" id="A2DD35"/>
<evidence type="ECO:0000313" key="4">
    <source>
        <dbReference type="Proteomes" id="UP000001542"/>
    </source>
</evidence>
<dbReference type="InterPro" id="IPR001666">
    <property type="entry name" value="PI_transfer"/>
</dbReference>
<name>A2DD35_TRIV3</name>
<dbReference type="RefSeq" id="XP_001582795.1">
    <property type="nucleotide sequence ID" value="XM_001582745.1"/>
</dbReference>
<reference evidence="3" key="2">
    <citation type="journal article" date="2007" name="Science">
        <title>Draft genome sequence of the sexually transmitted pathogen Trichomonas vaginalis.</title>
        <authorList>
            <person name="Carlton J.M."/>
            <person name="Hirt R.P."/>
            <person name="Silva J.C."/>
            <person name="Delcher A.L."/>
            <person name="Schatz M."/>
            <person name="Zhao Q."/>
            <person name="Wortman J.R."/>
            <person name="Bidwell S.L."/>
            <person name="Alsmark U.C.M."/>
            <person name="Besteiro S."/>
            <person name="Sicheritz-Ponten T."/>
            <person name="Noel C.J."/>
            <person name="Dacks J.B."/>
            <person name="Foster P.G."/>
            <person name="Simillion C."/>
            <person name="Van de Peer Y."/>
            <person name="Miranda-Saavedra D."/>
            <person name="Barton G.J."/>
            <person name="Westrop G.D."/>
            <person name="Mueller S."/>
            <person name="Dessi D."/>
            <person name="Fiori P.L."/>
            <person name="Ren Q."/>
            <person name="Paulsen I."/>
            <person name="Zhang H."/>
            <person name="Bastida-Corcuera F.D."/>
            <person name="Simoes-Barbosa A."/>
            <person name="Brown M.T."/>
            <person name="Hayes R.D."/>
            <person name="Mukherjee M."/>
            <person name="Okumura C.Y."/>
            <person name="Schneider R."/>
            <person name="Smith A.J."/>
            <person name="Vanacova S."/>
            <person name="Villalvazo M."/>
            <person name="Haas B.J."/>
            <person name="Pertea M."/>
            <person name="Feldblyum T.V."/>
            <person name="Utterback T.R."/>
            <person name="Shu C.L."/>
            <person name="Osoegawa K."/>
            <person name="de Jong P.J."/>
            <person name="Hrdy I."/>
            <person name="Horvathova L."/>
            <person name="Zubacova Z."/>
            <person name="Dolezal P."/>
            <person name="Malik S.B."/>
            <person name="Logsdon J.M. Jr."/>
            <person name="Henze K."/>
            <person name="Gupta A."/>
            <person name="Wang C.C."/>
            <person name="Dunne R.L."/>
            <person name="Upcroft J.A."/>
            <person name="Upcroft P."/>
            <person name="White O."/>
            <person name="Salzberg S.L."/>
            <person name="Tang P."/>
            <person name="Chiu C.-H."/>
            <person name="Lee Y.-S."/>
            <person name="Embley T.M."/>
            <person name="Coombs G.H."/>
            <person name="Mottram J.C."/>
            <person name="Tachezy J."/>
            <person name="Fraser-Liggett C.M."/>
            <person name="Johnson P.J."/>
        </authorList>
    </citation>
    <scope>NUCLEOTIDE SEQUENCE [LARGE SCALE GENOMIC DNA]</scope>
    <source>
        <strain evidence="3">G3</strain>
    </source>
</reference>
<dbReference type="OMA" id="QHNVHEL"/>
<feature type="domain" description="Phosphatidylinositol transfer protein N-terminal" evidence="2">
    <location>
        <begin position="1"/>
        <end position="257"/>
    </location>
</feature>
<dbReference type="GO" id="GO:0005548">
    <property type="term" value="F:phospholipid transporter activity"/>
    <property type="evidence" value="ECO:0007669"/>
    <property type="project" value="InterPro"/>
</dbReference>
<dbReference type="PANTHER" id="PTHR10658:SF11">
    <property type="entry name" value="VIBRATOR, ISOFORM B"/>
    <property type="match status" value="1"/>
</dbReference>
<keyword evidence="4" id="KW-1185">Reference proteome</keyword>
<dbReference type="SUPFAM" id="SSF55961">
    <property type="entry name" value="Bet v1-like"/>
    <property type="match status" value="1"/>
</dbReference>
<dbReference type="Gene3D" id="3.30.530.20">
    <property type="match status" value="1"/>
</dbReference>
<evidence type="ECO:0000256" key="1">
    <source>
        <dbReference type="SAM" id="MobiDB-lite"/>
    </source>
</evidence>
<dbReference type="Proteomes" id="UP000001542">
    <property type="component" value="Unassembled WGS sequence"/>
</dbReference>
<dbReference type="InterPro" id="IPR055261">
    <property type="entry name" value="PI_transfer_N"/>
</dbReference>
<sequence>MKIYEYRVILPTNVPQYQIGNLYMCAQRTRETQGGGEGIEILKNEPYQEGEEKGQYTHKVMHFKSKVPGAIRWAIPDKYLHIDEKSHNSYPHFHTLYEQKGMGKDFYLLVESQHMVYDREKGVPDNALNLTPEELKQRQIFYLDIVNSKPKPEKPEWDMHNFECPEAKISKLSTPKNTCDETKPPEWTLTYEGDMIVAVKIVKFKFKWFGIQSAVESFAMGKFHDVFLDSHRAMFSWAAQWFPMDMPAIRKLEQEVQDEQAKLKFDKDEESESKSKKDDKKKDDKKAEEAKKEEAKPEEPKKE</sequence>
<dbReference type="InterPro" id="IPR023393">
    <property type="entry name" value="START-like_dom_sf"/>
</dbReference>
<reference evidence="3" key="1">
    <citation type="submission" date="2006-10" db="EMBL/GenBank/DDBJ databases">
        <authorList>
            <person name="Amadeo P."/>
            <person name="Zhao Q."/>
            <person name="Wortman J."/>
            <person name="Fraser-Liggett C."/>
            <person name="Carlton J."/>
        </authorList>
    </citation>
    <scope>NUCLEOTIDE SEQUENCE</scope>
    <source>
        <strain evidence="3">G3</strain>
    </source>
</reference>
<evidence type="ECO:0000313" key="3">
    <source>
        <dbReference type="EMBL" id="EAY21809.1"/>
    </source>
</evidence>
<dbReference type="EMBL" id="DS113188">
    <property type="protein sequence ID" value="EAY21809.1"/>
    <property type="molecule type" value="Genomic_DNA"/>
</dbReference>
<dbReference type="KEGG" id="tva:5467361"/>
<organism evidence="3 4">
    <name type="scientific">Trichomonas vaginalis (strain ATCC PRA-98 / G3)</name>
    <dbReference type="NCBI Taxonomy" id="412133"/>
    <lineage>
        <taxon>Eukaryota</taxon>
        <taxon>Metamonada</taxon>
        <taxon>Parabasalia</taxon>
        <taxon>Trichomonadida</taxon>
        <taxon>Trichomonadidae</taxon>
        <taxon>Trichomonas</taxon>
    </lineage>
</organism>
<dbReference type="InParanoid" id="A2DD35"/>
<dbReference type="eggNOG" id="KOG3668">
    <property type="taxonomic scope" value="Eukaryota"/>
</dbReference>
<feature type="region of interest" description="Disordered" evidence="1">
    <location>
        <begin position="259"/>
        <end position="303"/>
    </location>
</feature>
<protein>
    <submittedName>
        <fullName evidence="3">Phosphatidylinositol transfer protein</fullName>
    </submittedName>
</protein>
<dbReference type="VEuPathDB" id="TrichDB:TVAG_238350"/>
<dbReference type="STRING" id="5722.A2DD35"/>